<accession>A0A1A0HHH5</accession>
<organism evidence="2 3">
    <name type="scientific">Metschnikowia bicuspidata var. bicuspidata NRRL YB-4993</name>
    <dbReference type="NCBI Taxonomy" id="869754"/>
    <lineage>
        <taxon>Eukaryota</taxon>
        <taxon>Fungi</taxon>
        <taxon>Dikarya</taxon>
        <taxon>Ascomycota</taxon>
        <taxon>Saccharomycotina</taxon>
        <taxon>Pichiomycetes</taxon>
        <taxon>Metschnikowiaceae</taxon>
        <taxon>Metschnikowia</taxon>
    </lineage>
</organism>
<feature type="transmembrane region" description="Helical" evidence="1">
    <location>
        <begin position="50"/>
        <end position="73"/>
    </location>
</feature>
<comment type="caution">
    <text evidence="2">The sequence shown here is derived from an EMBL/GenBank/DDBJ whole genome shotgun (WGS) entry which is preliminary data.</text>
</comment>
<reference evidence="2 3" key="1">
    <citation type="submission" date="2016-05" db="EMBL/GenBank/DDBJ databases">
        <title>Comparative genomics of biotechnologically important yeasts.</title>
        <authorList>
            <consortium name="DOE Joint Genome Institute"/>
            <person name="Riley R."/>
            <person name="Haridas S."/>
            <person name="Wolfe K.H."/>
            <person name="Lopes M.R."/>
            <person name="Hittinger C.T."/>
            <person name="Goker M."/>
            <person name="Salamov A."/>
            <person name="Wisecaver J."/>
            <person name="Long T.M."/>
            <person name="Aerts A.L."/>
            <person name="Barry K."/>
            <person name="Choi C."/>
            <person name="Clum A."/>
            <person name="Coughlan A.Y."/>
            <person name="Deshpande S."/>
            <person name="Douglass A.P."/>
            <person name="Hanson S.J."/>
            <person name="Klenk H.-P."/>
            <person name="LaButti K."/>
            <person name="Lapidus A."/>
            <person name="Lindquist E."/>
            <person name="Lipzen A."/>
            <person name="Meier-kolthoff J.P."/>
            <person name="Ohm R.A."/>
            <person name="Otillar R.P."/>
            <person name="Pangilinan J."/>
            <person name="Peng Y."/>
            <person name="Rokas A."/>
            <person name="Rosa C.A."/>
            <person name="Scheuner C."/>
            <person name="Sibirny A.A."/>
            <person name="Slot J.C."/>
            <person name="Stielow J.B."/>
            <person name="Sun H."/>
            <person name="Kurtzman C.P."/>
            <person name="Blackwell M."/>
            <person name="Grigoriev I.V."/>
            <person name="Jeffries T.W."/>
        </authorList>
    </citation>
    <scope>NUCLEOTIDE SEQUENCE [LARGE SCALE GENOMIC DNA]</scope>
    <source>
        <strain evidence="2 3">NRRL YB-4993</strain>
    </source>
</reference>
<name>A0A1A0HHH5_9ASCO</name>
<keyword evidence="3" id="KW-1185">Reference proteome</keyword>
<dbReference type="Proteomes" id="UP000092555">
    <property type="component" value="Unassembled WGS sequence"/>
</dbReference>
<proteinExistence type="predicted"/>
<keyword evidence="1" id="KW-0472">Membrane</keyword>
<dbReference type="RefSeq" id="XP_018713936.1">
    <property type="nucleotide sequence ID" value="XM_018853800.1"/>
</dbReference>
<evidence type="ECO:0000256" key="1">
    <source>
        <dbReference type="SAM" id="Phobius"/>
    </source>
</evidence>
<sequence length="117" mass="13299">MIINQAEMAPGNSGIFRSESYRLALMTLLRCHYEISLIRYFCFGYASSQYLYPLVFLYSALSYAGCIVVRFPVDANAGIMKSRHSVDLVTPIVNATRMHNSKTVWKQGNCLTFRKSL</sequence>
<protein>
    <submittedName>
        <fullName evidence="2">Uncharacterized protein</fullName>
    </submittedName>
</protein>
<keyword evidence="1" id="KW-1133">Transmembrane helix</keyword>
<dbReference type="GeneID" id="30026776"/>
<evidence type="ECO:0000313" key="2">
    <source>
        <dbReference type="EMBL" id="OBA23455.1"/>
    </source>
</evidence>
<dbReference type="EMBL" id="LXTC01000001">
    <property type="protein sequence ID" value="OBA23455.1"/>
    <property type="molecule type" value="Genomic_DNA"/>
</dbReference>
<keyword evidence="1" id="KW-0812">Transmembrane</keyword>
<dbReference type="AlphaFoldDB" id="A0A1A0HHH5"/>
<evidence type="ECO:0000313" key="3">
    <source>
        <dbReference type="Proteomes" id="UP000092555"/>
    </source>
</evidence>
<gene>
    <name evidence="2" type="ORF">METBIDRAFT_105591</name>
</gene>